<evidence type="ECO:0000313" key="4">
    <source>
        <dbReference type="Proteomes" id="UP000248148"/>
    </source>
</evidence>
<dbReference type="SUPFAM" id="SSF47226">
    <property type="entry name" value="Histidine-containing phosphotransfer domain, HPT domain"/>
    <property type="match status" value="1"/>
</dbReference>
<evidence type="ECO:0000313" key="3">
    <source>
        <dbReference type="EMBL" id="PYF01539.1"/>
    </source>
</evidence>
<reference evidence="3 4" key="1">
    <citation type="submission" date="2018-06" db="EMBL/GenBank/DDBJ databases">
        <title>Genomic Encyclopedia of Archaeal and Bacterial Type Strains, Phase II (KMG-II): from individual species to whole genera.</title>
        <authorList>
            <person name="Goeker M."/>
        </authorList>
    </citation>
    <scope>NUCLEOTIDE SEQUENCE [LARGE SCALE GENOMIC DNA]</scope>
    <source>
        <strain evidence="3 4">JCM 11668</strain>
    </source>
</reference>
<protein>
    <submittedName>
        <fullName evidence="3">Hpt protein</fullName>
    </submittedName>
</protein>
<name>A0A318TPK5_9BRAD</name>
<keyword evidence="1" id="KW-0902">Two-component regulatory system</keyword>
<dbReference type="InterPro" id="IPR008207">
    <property type="entry name" value="Sig_transdc_His_kin_Hpt_dom"/>
</dbReference>
<accession>A0A318TPK5</accession>
<comment type="caution">
    <text evidence="3">The sequence shown here is derived from an EMBL/GenBank/DDBJ whole genome shotgun (WGS) entry which is preliminary data.</text>
</comment>
<dbReference type="Proteomes" id="UP000248148">
    <property type="component" value="Unassembled WGS sequence"/>
</dbReference>
<proteinExistence type="predicted"/>
<sequence length="124" mass="13396">MLEIERVAWMPSPSIVPDELPIDLDHLDRMTLGDDALAREVLTMFVTQAGQLLARLALWPDDAAALAHRLCGSARGIGAGEVADTAEQLEIVLRHGGDRDRALDALHGAVEAALEAIGRRLQQN</sequence>
<dbReference type="OrthoDB" id="8454588at2"/>
<dbReference type="InterPro" id="IPR036641">
    <property type="entry name" value="HPT_dom_sf"/>
</dbReference>
<evidence type="ECO:0000259" key="2">
    <source>
        <dbReference type="Pfam" id="PF01627"/>
    </source>
</evidence>
<dbReference type="RefSeq" id="WP_110781953.1">
    <property type="nucleotide sequence ID" value="NZ_QJTI01000020.1"/>
</dbReference>
<dbReference type="GO" id="GO:0000160">
    <property type="term" value="P:phosphorelay signal transduction system"/>
    <property type="evidence" value="ECO:0007669"/>
    <property type="project" value="UniProtKB-KW"/>
</dbReference>
<gene>
    <name evidence="3" type="ORF">BJ122_12022</name>
</gene>
<dbReference type="GO" id="GO:0004672">
    <property type="term" value="F:protein kinase activity"/>
    <property type="evidence" value="ECO:0007669"/>
    <property type="project" value="UniProtKB-ARBA"/>
</dbReference>
<evidence type="ECO:0000256" key="1">
    <source>
        <dbReference type="ARBA" id="ARBA00023012"/>
    </source>
</evidence>
<dbReference type="Gene3D" id="1.20.120.160">
    <property type="entry name" value="HPT domain"/>
    <property type="match status" value="1"/>
</dbReference>
<feature type="domain" description="HPt" evidence="2">
    <location>
        <begin position="40"/>
        <end position="117"/>
    </location>
</feature>
<dbReference type="EMBL" id="QJTI01000020">
    <property type="protein sequence ID" value="PYF01539.1"/>
    <property type="molecule type" value="Genomic_DNA"/>
</dbReference>
<dbReference type="AlphaFoldDB" id="A0A318TPK5"/>
<dbReference type="Pfam" id="PF01627">
    <property type="entry name" value="Hpt"/>
    <property type="match status" value="1"/>
</dbReference>
<keyword evidence="4" id="KW-1185">Reference proteome</keyword>
<organism evidence="3 4">
    <name type="scientific">Rhodopseudomonas faecalis</name>
    <dbReference type="NCBI Taxonomy" id="99655"/>
    <lineage>
        <taxon>Bacteria</taxon>
        <taxon>Pseudomonadati</taxon>
        <taxon>Pseudomonadota</taxon>
        <taxon>Alphaproteobacteria</taxon>
        <taxon>Hyphomicrobiales</taxon>
        <taxon>Nitrobacteraceae</taxon>
        <taxon>Rhodopseudomonas</taxon>
    </lineage>
</organism>